<keyword evidence="5" id="KW-1185">Reference proteome</keyword>
<keyword evidence="2" id="KW-0812">Transmembrane</keyword>
<keyword evidence="2" id="KW-1133">Transmembrane helix</keyword>
<accession>A0AA41QU19</accession>
<dbReference type="InterPro" id="IPR025164">
    <property type="entry name" value="Toastrack_DUF4097"/>
</dbReference>
<keyword evidence="2" id="KW-0472">Membrane</keyword>
<proteinExistence type="predicted"/>
<protein>
    <submittedName>
        <fullName evidence="4">DUF4097 family beta strand repeat-containing protein</fullName>
    </submittedName>
</protein>
<dbReference type="Pfam" id="PF13349">
    <property type="entry name" value="DUF4097"/>
    <property type="match status" value="1"/>
</dbReference>
<feature type="region of interest" description="Disordered" evidence="1">
    <location>
        <begin position="1"/>
        <end position="33"/>
    </location>
</feature>
<evidence type="ECO:0000259" key="3">
    <source>
        <dbReference type="Pfam" id="PF13349"/>
    </source>
</evidence>
<feature type="compositionally biased region" description="Pro residues" evidence="1">
    <location>
        <begin position="8"/>
        <end position="23"/>
    </location>
</feature>
<name>A0AA41QU19_9MICO</name>
<dbReference type="AlphaFoldDB" id="A0AA41QU19"/>
<evidence type="ECO:0000313" key="4">
    <source>
        <dbReference type="EMBL" id="MCI4657685.1"/>
    </source>
</evidence>
<feature type="domain" description="DUF4097" evidence="3">
    <location>
        <begin position="159"/>
        <end position="285"/>
    </location>
</feature>
<dbReference type="RefSeq" id="WP_243011509.1">
    <property type="nucleotide sequence ID" value="NZ_JALGAR010000001.1"/>
</dbReference>
<sequence length="288" mass="28845">MSASATPPARPPVPPQPAGPPRPTASQQPAPHRRGRAGLIVAVVVLGLVILTGAGLLIALFTGGSLGAPVHLAADAEAGSSVDVRVPNAALRFEPSPDSQVHVRADGSSLGATPTLAIGTANGVTEVTGGCPSQWFGLCSLNMTVSLPAGLSLTADGVNGQIEVSGLTGALRLTTTNGAIETTGSLGRVEVHTTNGAVRVRDTGSRRVVATTTNGAVEVDFRDAPEAVEARSTNGSVTVRMPAAGLAYLVDARTTNGNVDTGSVPSDPSARRTVIAQTTNGDVTVTTG</sequence>
<comment type="caution">
    <text evidence="4">The sequence shown here is derived from an EMBL/GenBank/DDBJ whole genome shotgun (WGS) entry which is preliminary data.</text>
</comment>
<gene>
    <name evidence="4" type="ORF">MQH31_07660</name>
</gene>
<dbReference type="EMBL" id="JALGAR010000001">
    <property type="protein sequence ID" value="MCI4657685.1"/>
    <property type="molecule type" value="Genomic_DNA"/>
</dbReference>
<evidence type="ECO:0000256" key="1">
    <source>
        <dbReference type="SAM" id="MobiDB-lite"/>
    </source>
</evidence>
<dbReference type="Proteomes" id="UP001165341">
    <property type="component" value="Unassembled WGS sequence"/>
</dbReference>
<evidence type="ECO:0000313" key="5">
    <source>
        <dbReference type="Proteomes" id="UP001165341"/>
    </source>
</evidence>
<feature type="transmembrane region" description="Helical" evidence="2">
    <location>
        <begin position="37"/>
        <end position="61"/>
    </location>
</feature>
<evidence type="ECO:0000256" key="2">
    <source>
        <dbReference type="SAM" id="Phobius"/>
    </source>
</evidence>
<organism evidence="4 5">
    <name type="scientific">Cryobacterium zhongshanensis</name>
    <dbReference type="NCBI Taxonomy" id="2928153"/>
    <lineage>
        <taxon>Bacteria</taxon>
        <taxon>Bacillati</taxon>
        <taxon>Actinomycetota</taxon>
        <taxon>Actinomycetes</taxon>
        <taxon>Micrococcales</taxon>
        <taxon>Microbacteriaceae</taxon>
        <taxon>Cryobacterium</taxon>
    </lineage>
</organism>
<reference evidence="4" key="1">
    <citation type="submission" date="2022-03" db="EMBL/GenBank/DDBJ databases">
        <title>Cryobacterium sp. nov. strain ZS14-85, isolated from Antarctic soil.</title>
        <authorList>
            <person name="Li J."/>
            <person name="Niu G."/>
        </authorList>
    </citation>
    <scope>NUCLEOTIDE SEQUENCE</scope>
    <source>
        <strain evidence="4">ZS14-85</strain>
    </source>
</reference>